<accession>A0A511JBH0</accession>
<keyword evidence="8" id="KW-1185">Reference proteome</keyword>
<evidence type="ECO:0000256" key="1">
    <source>
        <dbReference type="ARBA" id="ARBA00023015"/>
    </source>
</evidence>
<evidence type="ECO:0000256" key="4">
    <source>
        <dbReference type="PROSITE-ProRule" id="PRU00335"/>
    </source>
</evidence>
<dbReference type="PANTHER" id="PTHR47506">
    <property type="entry name" value="TRANSCRIPTIONAL REGULATORY PROTEIN"/>
    <property type="match status" value="1"/>
</dbReference>
<evidence type="ECO:0000256" key="5">
    <source>
        <dbReference type="SAM" id="MobiDB-lite"/>
    </source>
</evidence>
<dbReference type="InterPro" id="IPR009057">
    <property type="entry name" value="Homeodomain-like_sf"/>
</dbReference>
<feature type="DNA-binding region" description="H-T-H motif" evidence="4">
    <location>
        <begin position="72"/>
        <end position="91"/>
    </location>
</feature>
<feature type="compositionally biased region" description="Low complexity" evidence="5">
    <location>
        <begin position="29"/>
        <end position="38"/>
    </location>
</feature>
<feature type="region of interest" description="Disordered" evidence="5">
    <location>
        <begin position="1"/>
        <end position="48"/>
    </location>
</feature>
<keyword evidence="1" id="KW-0805">Transcription regulation</keyword>
<dbReference type="PRINTS" id="PR00455">
    <property type="entry name" value="HTHTETR"/>
</dbReference>
<protein>
    <recommendedName>
        <fullName evidence="6">HTH tetR-type domain-containing protein</fullName>
    </recommendedName>
</protein>
<dbReference type="Gene3D" id="1.10.357.10">
    <property type="entry name" value="Tetracycline Repressor, domain 2"/>
    <property type="match status" value="1"/>
</dbReference>
<dbReference type="SUPFAM" id="SSF46689">
    <property type="entry name" value="Homeodomain-like"/>
    <property type="match status" value="1"/>
</dbReference>
<dbReference type="InterPro" id="IPR036271">
    <property type="entry name" value="Tet_transcr_reg_TetR-rel_C_sf"/>
</dbReference>
<evidence type="ECO:0000256" key="2">
    <source>
        <dbReference type="ARBA" id="ARBA00023125"/>
    </source>
</evidence>
<evidence type="ECO:0000259" key="6">
    <source>
        <dbReference type="PROSITE" id="PS50977"/>
    </source>
</evidence>
<dbReference type="EMBL" id="BJWG01000008">
    <property type="protein sequence ID" value="GEL95314.1"/>
    <property type="molecule type" value="Genomic_DNA"/>
</dbReference>
<reference evidence="7 8" key="1">
    <citation type="submission" date="2019-07" db="EMBL/GenBank/DDBJ databases">
        <title>Whole genome shotgun sequence of Cellulomonas composti NBRC 100758.</title>
        <authorList>
            <person name="Hosoyama A."/>
            <person name="Uohara A."/>
            <person name="Ohji S."/>
            <person name="Ichikawa N."/>
        </authorList>
    </citation>
    <scope>NUCLEOTIDE SEQUENCE [LARGE SCALE GENOMIC DNA]</scope>
    <source>
        <strain evidence="7 8">NBRC 100758</strain>
    </source>
</reference>
<dbReference type="AlphaFoldDB" id="A0A511JBH0"/>
<name>A0A511JBH0_9CELL</name>
<keyword evidence="2 4" id="KW-0238">DNA-binding</keyword>
<feature type="compositionally biased region" description="Low complexity" evidence="5">
    <location>
        <begin position="1"/>
        <end position="19"/>
    </location>
</feature>
<comment type="caution">
    <text evidence="7">The sequence shown here is derived from an EMBL/GenBank/DDBJ whole genome shotgun (WGS) entry which is preliminary data.</text>
</comment>
<dbReference type="InterPro" id="IPR001647">
    <property type="entry name" value="HTH_TetR"/>
</dbReference>
<keyword evidence="3" id="KW-0804">Transcription</keyword>
<dbReference type="OrthoDB" id="7505659at2"/>
<evidence type="ECO:0000313" key="8">
    <source>
        <dbReference type="Proteomes" id="UP000321720"/>
    </source>
</evidence>
<organism evidence="7 8">
    <name type="scientific">Cellulomonas composti</name>
    <dbReference type="NCBI Taxonomy" id="266130"/>
    <lineage>
        <taxon>Bacteria</taxon>
        <taxon>Bacillati</taxon>
        <taxon>Actinomycetota</taxon>
        <taxon>Actinomycetes</taxon>
        <taxon>Micrococcales</taxon>
        <taxon>Cellulomonadaceae</taxon>
        <taxon>Cellulomonas</taxon>
    </lineage>
</organism>
<dbReference type="GO" id="GO:0003677">
    <property type="term" value="F:DNA binding"/>
    <property type="evidence" value="ECO:0007669"/>
    <property type="project" value="UniProtKB-UniRule"/>
</dbReference>
<gene>
    <name evidence="7" type="ORF">CCO02nite_19720</name>
</gene>
<dbReference type="Pfam" id="PF00440">
    <property type="entry name" value="TetR_N"/>
    <property type="match status" value="1"/>
</dbReference>
<sequence>MDDDVPPTASAVAASGGAPAPAPEPTRAPAPATTSGAPKRARRTRQATVERRAEILRAAAHTFGTKGYKTGSLAEVAEQVGITHAGVLHHFGSKDQLLVEVLEYRDKEDVRELEGQHIPGGIELFRHLVRTAAANEDRPGIVQSYSVLTGESVTENHPARAWVTERFTVLRGEITDAVETVVGPGVEHERAVEAASAIIGVMDGLQVQWLLDDTVHLAHATRFAIEAILQAVCPPGVTLPSLD</sequence>
<evidence type="ECO:0000313" key="7">
    <source>
        <dbReference type="EMBL" id="GEL95314.1"/>
    </source>
</evidence>
<feature type="domain" description="HTH tetR-type" evidence="6">
    <location>
        <begin position="49"/>
        <end position="109"/>
    </location>
</feature>
<dbReference type="RefSeq" id="WP_146842963.1">
    <property type="nucleotide sequence ID" value="NZ_BJWG01000008.1"/>
</dbReference>
<dbReference type="SUPFAM" id="SSF48498">
    <property type="entry name" value="Tetracyclin repressor-like, C-terminal domain"/>
    <property type="match status" value="1"/>
</dbReference>
<dbReference type="PANTHER" id="PTHR47506:SF6">
    <property type="entry name" value="HTH-TYPE TRANSCRIPTIONAL REPRESSOR NEMR"/>
    <property type="match status" value="1"/>
</dbReference>
<evidence type="ECO:0000256" key="3">
    <source>
        <dbReference type="ARBA" id="ARBA00023163"/>
    </source>
</evidence>
<dbReference type="Proteomes" id="UP000321720">
    <property type="component" value="Unassembled WGS sequence"/>
</dbReference>
<dbReference type="PROSITE" id="PS50977">
    <property type="entry name" value="HTH_TETR_2"/>
    <property type="match status" value="1"/>
</dbReference>
<proteinExistence type="predicted"/>